<proteinExistence type="predicted"/>
<protein>
    <recommendedName>
        <fullName evidence="2">DUF2231 domain-containing protein</fullName>
    </recommendedName>
</protein>
<reference evidence="3" key="1">
    <citation type="submission" date="2020-02" db="EMBL/GenBank/DDBJ databases">
        <authorList>
            <person name="Meier V. D."/>
        </authorList>
    </citation>
    <scope>NUCLEOTIDE SEQUENCE</scope>
    <source>
        <strain evidence="3">AVDCRST_MAG36</strain>
    </source>
</reference>
<gene>
    <name evidence="3" type="ORF">AVDCRST_MAG36-2715</name>
</gene>
<dbReference type="AlphaFoldDB" id="A0A6J4MKH7"/>
<sequence length="294" mass="30547">MHVRRGLVGLEDQGPAGSRGRGAAGHPGRAPAERAAFTPLALGPRAPRQPERCASHRRIVARPLRVPQVGTELRPAGVTGSRRPVGFTHRLTQEASGGAGSAMELAALVDRSLPGEGSLLDRASTVSRDSVAHAARRPGVRPVVTALRGNEWLGHPIHPVVVAVPIGAWVVGAWFDVRSAATGDARDEHAADGALRLGILGAVAAAVTGIVQYVDTRGAVRRETAVHAGLNNLALSLYVGSAVLRRRGHRPPARRLAAAGLGLVALSGFLGGDIAFRHGVGVRPQAWDAPVSRS</sequence>
<dbReference type="Pfam" id="PF09990">
    <property type="entry name" value="DUF2231"/>
    <property type="match status" value="1"/>
</dbReference>
<evidence type="ECO:0000259" key="2">
    <source>
        <dbReference type="Pfam" id="PF09990"/>
    </source>
</evidence>
<feature type="region of interest" description="Disordered" evidence="1">
    <location>
        <begin position="1"/>
        <end position="31"/>
    </location>
</feature>
<dbReference type="EMBL" id="CADCUH010000175">
    <property type="protein sequence ID" value="CAA9361943.1"/>
    <property type="molecule type" value="Genomic_DNA"/>
</dbReference>
<accession>A0A6J4MKH7</accession>
<evidence type="ECO:0000256" key="1">
    <source>
        <dbReference type="SAM" id="MobiDB-lite"/>
    </source>
</evidence>
<dbReference type="InterPro" id="IPR019251">
    <property type="entry name" value="DUF2231_TM"/>
</dbReference>
<feature type="domain" description="DUF2231" evidence="2">
    <location>
        <begin position="154"/>
        <end position="283"/>
    </location>
</feature>
<name>A0A6J4MKH7_9ACTN</name>
<organism evidence="3">
    <name type="scientific">uncultured Nocardioidaceae bacterium</name>
    <dbReference type="NCBI Taxonomy" id="253824"/>
    <lineage>
        <taxon>Bacteria</taxon>
        <taxon>Bacillati</taxon>
        <taxon>Actinomycetota</taxon>
        <taxon>Actinomycetes</taxon>
        <taxon>Propionibacteriales</taxon>
        <taxon>Nocardioidaceae</taxon>
        <taxon>environmental samples</taxon>
    </lineage>
</organism>
<evidence type="ECO:0000313" key="3">
    <source>
        <dbReference type="EMBL" id="CAA9361943.1"/>
    </source>
</evidence>